<keyword evidence="2" id="KW-1185">Reference proteome</keyword>
<dbReference type="EMBL" id="LIRB01000131">
    <property type="protein sequence ID" value="KWX76357.1"/>
    <property type="molecule type" value="Genomic_DNA"/>
</dbReference>
<name>A0A132TYD6_9BACL</name>
<sequence length="95" mass="10466">MKKETLSNLQISSRTQLFTYVIKDESGAQINSYAVTDGGVARILSGKNNISEGYTYKIKKSGTYYVSAVAEFSIMVNGNSKDVTIKTESKKLEVK</sequence>
<evidence type="ECO:0000313" key="1">
    <source>
        <dbReference type="EMBL" id="KWX76357.1"/>
    </source>
</evidence>
<protein>
    <submittedName>
        <fullName evidence="1">Uncharacterized protein</fullName>
    </submittedName>
</protein>
<dbReference type="AlphaFoldDB" id="A0A132TYD6"/>
<dbReference type="RefSeq" id="WP_060861047.1">
    <property type="nucleotide sequence ID" value="NZ_LIRB01000131.1"/>
</dbReference>
<evidence type="ECO:0000313" key="2">
    <source>
        <dbReference type="Proteomes" id="UP000070475"/>
    </source>
</evidence>
<accession>A0A132TYD6</accession>
<organism evidence="1 2">
    <name type="scientific">Paenibacillus riograndensis</name>
    <dbReference type="NCBI Taxonomy" id="483937"/>
    <lineage>
        <taxon>Bacteria</taxon>
        <taxon>Bacillati</taxon>
        <taxon>Bacillota</taxon>
        <taxon>Bacilli</taxon>
        <taxon>Bacillales</taxon>
        <taxon>Paenibacillaceae</taxon>
        <taxon>Paenibacillus</taxon>
        <taxon>Paenibacillus sonchi group</taxon>
    </lineage>
</organism>
<dbReference type="Proteomes" id="UP000070475">
    <property type="component" value="Unassembled WGS sequence"/>
</dbReference>
<proteinExistence type="predicted"/>
<comment type="caution">
    <text evidence="1">The sequence shown here is derived from an EMBL/GenBank/DDBJ whole genome shotgun (WGS) entry which is preliminary data.</text>
</comment>
<dbReference type="OrthoDB" id="2611470at2"/>
<reference evidence="1 2" key="1">
    <citation type="submission" date="2015-08" db="EMBL/GenBank/DDBJ databases">
        <title>Genomes of Paenibacillus riograndensis.</title>
        <authorList>
            <person name="Sant'Anna F.H."/>
            <person name="Souza R."/>
            <person name="Ambrosini A."/>
            <person name="Bach E."/>
            <person name="Fernandes G."/>
            <person name="Balsanelli E."/>
            <person name="Baura V.A."/>
            <person name="Pedrosa F.O."/>
            <person name="Souza E.M."/>
            <person name="Passaglia L."/>
        </authorList>
    </citation>
    <scope>NUCLEOTIDE SEQUENCE [LARGE SCALE GENOMIC DNA]</scope>
    <source>
        <strain evidence="1 2">CAS34</strain>
    </source>
</reference>
<gene>
    <name evidence="1" type="ORF">AMQ84_15210</name>
</gene>